<dbReference type="EMBL" id="VSWC01000015">
    <property type="protein sequence ID" value="KAA1112610.1"/>
    <property type="molecule type" value="Genomic_DNA"/>
</dbReference>
<dbReference type="InterPro" id="IPR049561">
    <property type="entry name" value="NSUN5_7_fdxn-like"/>
</dbReference>
<dbReference type="InterPro" id="IPR023267">
    <property type="entry name" value="RCMT"/>
</dbReference>
<dbReference type="Pfam" id="PF21153">
    <property type="entry name" value="NSUN5_N"/>
    <property type="match status" value="1"/>
</dbReference>
<dbReference type="GO" id="GO:0003723">
    <property type="term" value="F:RNA binding"/>
    <property type="evidence" value="ECO:0007669"/>
    <property type="project" value="UniProtKB-UniRule"/>
</dbReference>
<gene>
    <name evidence="8" type="ORF">PGT21_003494</name>
</gene>
<dbReference type="SUPFAM" id="SSF53335">
    <property type="entry name" value="S-adenosyl-L-methionine-dependent methyltransferases"/>
    <property type="match status" value="1"/>
</dbReference>
<keyword evidence="1 5" id="KW-0489">Methyltransferase</keyword>
<dbReference type="GO" id="GO:0008173">
    <property type="term" value="F:RNA methyltransferase activity"/>
    <property type="evidence" value="ECO:0007669"/>
    <property type="project" value="InterPro"/>
</dbReference>
<dbReference type="Gene3D" id="3.30.70.1170">
    <property type="entry name" value="Sun protein, domain 3"/>
    <property type="match status" value="1"/>
</dbReference>
<evidence type="ECO:0000256" key="3">
    <source>
        <dbReference type="ARBA" id="ARBA00022691"/>
    </source>
</evidence>
<dbReference type="Gene3D" id="3.40.50.150">
    <property type="entry name" value="Vaccinia Virus protein VP39"/>
    <property type="match status" value="1"/>
</dbReference>
<dbReference type="Pfam" id="PF01189">
    <property type="entry name" value="Methyltr_RsmB-F"/>
    <property type="match status" value="1"/>
</dbReference>
<evidence type="ECO:0000256" key="6">
    <source>
        <dbReference type="SAM" id="MobiDB-lite"/>
    </source>
</evidence>
<feature type="binding site" evidence="5">
    <location>
        <position position="322"/>
    </location>
    <ligand>
        <name>S-adenosyl-L-methionine</name>
        <dbReference type="ChEBI" id="CHEBI:59789"/>
    </ligand>
</feature>
<feature type="domain" description="SAM-dependent MTase RsmB/NOP-type" evidence="7">
    <location>
        <begin position="183"/>
        <end position="507"/>
    </location>
</feature>
<protein>
    <recommendedName>
        <fullName evidence="7">SAM-dependent MTase RsmB/NOP-type domain-containing protein</fullName>
    </recommendedName>
</protein>
<feature type="active site" description="Nucleophile" evidence="5">
    <location>
        <position position="426"/>
    </location>
</feature>
<reference evidence="8 9" key="1">
    <citation type="submission" date="2019-05" db="EMBL/GenBank/DDBJ databases">
        <title>Emergence of the Ug99 lineage of the wheat stem rust pathogen through somatic hybridization.</title>
        <authorList>
            <person name="Li F."/>
            <person name="Upadhyaya N.M."/>
            <person name="Sperschneider J."/>
            <person name="Matny O."/>
            <person name="Nguyen-Phuc H."/>
            <person name="Mago R."/>
            <person name="Raley C."/>
            <person name="Miller M.E."/>
            <person name="Silverstein K.A.T."/>
            <person name="Henningsen E."/>
            <person name="Hirsch C.D."/>
            <person name="Visser B."/>
            <person name="Pretorius Z.A."/>
            <person name="Steffenson B.J."/>
            <person name="Schwessinger B."/>
            <person name="Dodds P.N."/>
            <person name="Figueroa M."/>
        </authorList>
    </citation>
    <scope>NUCLEOTIDE SEQUENCE [LARGE SCALE GENOMIC DNA]</scope>
    <source>
        <strain evidence="8">21-0</strain>
    </source>
</reference>
<evidence type="ECO:0000313" key="8">
    <source>
        <dbReference type="EMBL" id="KAA1112610.1"/>
    </source>
</evidence>
<proteinExistence type="inferred from homology"/>
<dbReference type="PANTHER" id="PTHR22807:SF4">
    <property type="entry name" value="28S RRNA (CYTOSINE-C(5))-METHYLTRANSFERASE"/>
    <property type="match status" value="1"/>
</dbReference>
<comment type="similarity">
    <text evidence="5">Belongs to the class I-like SAM-binding methyltransferase superfamily. RsmB/NOP family.</text>
</comment>
<dbReference type="Pfam" id="PF21148">
    <property type="entry name" value="NSUN5_fdxn-like"/>
    <property type="match status" value="1"/>
</dbReference>
<evidence type="ECO:0000256" key="1">
    <source>
        <dbReference type="ARBA" id="ARBA00022603"/>
    </source>
</evidence>
<organism evidence="8 9">
    <name type="scientific">Puccinia graminis f. sp. tritici</name>
    <dbReference type="NCBI Taxonomy" id="56615"/>
    <lineage>
        <taxon>Eukaryota</taxon>
        <taxon>Fungi</taxon>
        <taxon>Dikarya</taxon>
        <taxon>Basidiomycota</taxon>
        <taxon>Pucciniomycotina</taxon>
        <taxon>Pucciniomycetes</taxon>
        <taxon>Pucciniales</taxon>
        <taxon>Pucciniaceae</taxon>
        <taxon>Puccinia</taxon>
    </lineage>
</organism>
<keyword evidence="9" id="KW-1185">Reference proteome</keyword>
<evidence type="ECO:0000256" key="2">
    <source>
        <dbReference type="ARBA" id="ARBA00022679"/>
    </source>
</evidence>
<sequence length="582" mass="64468">MEFYNQAARAIDRVNNKHGSLKSIVFNLAANSNTKNKQPQAGSSASSIKARQVSDGKRLLRVVAETLRYRQVIESILSVVDVLRLESKVFGSSSKSSKGTSSKQNERWQHPSAHSLVLILIHDHLFSSRGIALSKIHKIRAAIERHSSALKAELSRLMVRQAVSRVSDLADSFQRGTDSVDEDSGGTNLNSPRWMRVNTIKWSVDQAKGWFIDAGWTQVSSLEALPNQTSDSPDQLLVFAEDEHVTGLLALPSAVVLAKLAPYVDGRLIAQDKASCMPAQLLLGDHPHNPPIEVIDATAAPGNKTTMLSSIVGPRGKVWAFEKDKQRFKVLTEMIKLAGCTNVRCINGDFLAINHDDERFKDVSCILVDPSCSGSGISNRLDHLSQTDSQKKRDENRIQSLSRFQTTIVSHALRFPSVHQVAYSTCSIWKEENEEVVFRILNKPEMIDKGWSLKEVKDTFLNNSKTPWGRTGEVISTKEKHLSERMIRFDPSVDQTIGFFAAVFHRPVPQPGPASAKKAERSTSTAITQKTERAHHPKTSCDETPLPFAQSPKLIVTSKKGKMKTKKTGLFNGIRPGKLISI</sequence>
<name>A0A5B0QHB6_PUCGR</name>
<keyword evidence="3 5" id="KW-0949">S-adenosyl-L-methionine</keyword>
<dbReference type="GO" id="GO:0070475">
    <property type="term" value="P:rRNA base methylation"/>
    <property type="evidence" value="ECO:0007669"/>
    <property type="project" value="TreeGrafter"/>
</dbReference>
<dbReference type="PANTHER" id="PTHR22807">
    <property type="entry name" value="NOP2 YEAST -RELATED NOL1/NOP2/FMU SUN DOMAIN-CONTAINING"/>
    <property type="match status" value="1"/>
</dbReference>
<evidence type="ECO:0000313" key="9">
    <source>
        <dbReference type="Proteomes" id="UP000324748"/>
    </source>
</evidence>
<comment type="caution">
    <text evidence="5">Lacks conserved residue(s) required for the propagation of feature annotation.</text>
</comment>
<keyword evidence="4 5" id="KW-0694">RNA-binding</keyword>
<comment type="caution">
    <text evidence="8">The sequence shown here is derived from an EMBL/GenBank/DDBJ whole genome shotgun (WGS) entry which is preliminary data.</text>
</comment>
<feature type="region of interest" description="Disordered" evidence="6">
    <location>
        <begin position="510"/>
        <end position="547"/>
    </location>
</feature>
<accession>A0A5B0QHB6</accession>
<dbReference type="AlphaFoldDB" id="A0A5B0QHB6"/>
<dbReference type="InterPro" id="IPR049560">
    <property type="entry name" value="MeTrfase_RsmB-F_NOP2_cat"/>
</dbReference>
<dbReference type="InterPro" id="IPR001678">
    <property type="entry name" value="MeTrfase_RsmB-F_NOP2_dom"/>
</dbReference>
<dbReference type="PROSITE" id="PS51686">
    <property type="entry name" value="SAM_MT_RSMB_NOP"/>
    <property type="match status" value="1"/>
</dbReference>
<evidence type="ECO:0000256" key="5">
    <source>
        <dbReference type="PROSITE-ProRule" id="PRU01023"/>
    </source>
</evidence>
<dbReference type="InterPro" id="IPR029063">
    <property type="entry name" value="SAM-dependent_MTases_sf"/>
</dbReference>
<evidence type="ECO:0000259" key="7">
    <source>
        <dbReference type="PROSITE" id="PS51686"/>
    </source>
</evidence>
<keyword evidence="2 5" id="KW-0808">Transferase</keyword>
<dbReference type="Proteomes" id="UP000324748">
    <property type="component" value="Unassembled WGS sequence"/>
</dbReference>
<feature type="binding site" evidence="5">
    <location>
        <position position="349"/>
    </location>
    <ligand>
        <name>S-adenosyl-L-methionine</name>
        <dbReference type="ChEBI" id="CHEBI:59789"/>
    </ligand>
</feature>
<feature type="binding site" evidence="5">
    <location>
        <position position="369"/>
    </location>
    <ligand>
        <name>S-adenosyl-L-methionine</name>
        <dbReference type="ChEBI" id="CHEBI:59789"/>
    </ligand>
</feature>
<evidence type="ECO:0000256" key="4">
    <source>
        <dbReference type="ARBA" id="ARBA00022884"/>
    </source>
</evidence>
<dbReference type="InterPro" id="IPR048889">
    <property type="entry name" value="NSUN5_RCM1_N"/>
</dbReference>
<dbReference type="PRINTS" id="PR02008">
    <property type="entry name" value="RCMTFAMILY"/>
</dbReference>
<dbReference type="GO" id="GO:0005730">
    <property type="term" value="C:nucleolus"/>
    <property type="evidence" value="ECO:0007669"/>
    <property type="project" value="TreeGrafter"/>
</dbReference>
<dbReference type="OrthoDB" id="435282at2759"/>